<evidence type="ECO:0000259" key="2">
    <source>
        <dbReference type="Pfam" id="PF01569"/>
    </source>
</evidence>
<feature type="domain" description="Phosphatidic acid phosphatase type 2/haloperoxidase" evidence="2">
    <location>
        <begin position="32"/>
        <end position="152"/>
    </location>
</feature>
<feature type="transmembrane region" description="Helical" evidence="1">
    <location>
        <begin position="6"/>
        <end position="25"/>
    </location>
</feature>
<dbReference type="Pfam" id="PF01569">
    <property type="entry name" value="PAP2"/>
    <property type="match status" value="1"/>
</dbReference>
<keyword evidence="1" id="KW-0472">Membrane</keyword>
<protein>
    <recommendedName>
        <fullName evidence="2">Phosphatidic acid phosphatase type 2/haloperoxidase domain-containing protein</fullName>
    </recommendedName>
</protein>
<feature type="transmembrane region" description="Helical" evidence="1">
    <location>
        <begin position="32"/>
        <end position="53"/>
    </location>
</feature>
<reference evidence="3" key="1">
    <citation type="journal article" date="2020" name="Nature">
        <title>Giant virus diversity and host interactions through global metagenomics.</title>
        <authorList>
            <person name="Schulz F."/>
            <person name="Roux S."/>
            <person name="Paez-Espino D."/>
            <person name="Jungbluth S."/>
            <person name="Walsh D.A."/>
            <person name="Denef V.J."/>
            <person name="McMahon K.D."/>
            <person name="Konstantinidis K.T."/>
            <person name="Eloe-Fadrosh E.A."/>
            <person name="Kyrpides N.C."/>
            <person name="Woyke T."/>
        </authorList>
    </citation>
    <scope>NUCLEOTIDE SEQUENCE</scope>
    <source>
        <strain evidence="3">GVMAG-M-3300023179-114</strain>
    </source>
</reference>
<keyword evidence="1" id="KW-0812">Transmembrane</keyword>
<sequence>MLKEIFALIGTTGPLLLLTSSLFLLRFKTTYLFFYLLGFIVNIILNCILKVTIQDPRPKEDIVLFELALNHGKRIAMDKYGMPSLHAQSVGYSYAFILFTIHNMYVMWGYLIISLITMMQRYAYKNHTFFQIVIGNFIGVIVGALCYMISNKFIQGDMKPKGDDFCFV</sequence>
<dbReference type="AlphaFoldDB" id="A0A6C0E2B7"/>
<accession>A0A6C0E2B7</accession>
<keyword evidence="1" id="KW-1133">Transmembrane helix</keyword>
<organism evidence="3">
    <name type="scientific">viral metagenome</name>
    <dbReference type="NCBI Taxonomy" id="1070528"/>
    <lineage>
        <taxon>unclassified sequences</taxon>
        <taxon>metagenomes</taxon>
        <taxon>organismal metagenomes</taxon>
    </lineage>
</organism>
<evidence type="ECO:0000313" key="3">
    <source>
        <dbReference type="EMBL" id="QHT22761.1"/>
    </source>
</evidence>
<dbReference type="Gene3D" id="1.20.144.10">
    <property type="entry name" value="Phosphatidic acid phosphatase type 2/haloperoxidase"/>
    <property type="match status" value="1"/>
</dbReference>
<proteinExistence type="predicted"/>
<name>A0A6C0E2B7_9ZZZZ</name>
<evidence type="ECO:0000256" key="1">
    <source>
        <dbReference type="SAM" id="Phobius"/>
    </source>
</evidence>
<feature type="transmembrane region" description="Helical" evidence="1">
    <location>
        <begin position="92"/>
        <end position="116"/>
    </location>
</feature>
<feature type="transmembrane region" description="Helical" evidence="1">
    <location>
        <begin position="128"/>
        <end position="150"/>
    </location>
</feature>
<dbReference type="InterPro" id="IPR036938">
    <property type="entry name" value="PAP2/HPO_sf"/>
</dbReference>
<dbReference type="EMBL" id="MN739720">
    <property type="protein sequence ID" value="QHT22761.1"/>
    <property type="molecule type" value="Genomic_DNA"/>
</dbReference>
<dbReference type="SUPFAM" id="SSF48317">
    <property type="entry name" value="Acid phosphatase/Vanadium-dependent haloperoxidase"/>
    <property type="match status" value="1"/>
</dbReference>
<dbReference type="InterPro" id="IPR000326">
    <property type="entry name" value="PAP2/HPO"/>
</dbReference>